<dbReference type="InterPro" id="IPR015517">
    <property type="entry name" value="dCMP_deaminase-rel"/>
</dbReference>
<evidence type="ECO:0000256" key="1">
    <source>
        <dbReference type="ARBA" id="ARBA00006576"/>
    </source>
</evidence>
<protein>
    <submittedName>
        <fullName evidence="6">Cytidine deaminase</fullName>
    </submittedName>
</protein>
<dbReference type="PANTHER" id="PTHR11086">
    <property type="entry name" value="DEOXYCYTIDYLATE DEAMINASE-RELATED"/>
    <property type="match status" value="1"/>
</dbReference>
<organism evidence="6">
    <name type="scientific">Salmonella enteritidis</name>
    <dbReference type="NCBI Taxonomy" id="149539"/>
    <lineage>
        <taxon>Bacteria</taxon>
        <taxon>Pseudomonadati</taxon>
        <taxon>Pseudomonadota</taxon>
        <taxon>Gammaproteobacteria</taxon>
        <taxon>Enterobacterales</taxon>
        <taxon>Enterobacteriaceae</taxon>
        <taxon>Salmonella</taxon>
    </lineage>
</organism>
<keyword evidence="3" id="KW-0378">Hydrolase</keyword>
<keyword evidence="2" id="KW-0479">Metal-binding</keyword>
<evidence type="ECO:0000256" key="4">
    <source>
        <dbReference type="ARBA" id="ARBA00022833"/>
    </source>
</evidence>
<dbReference type="Gene3D" id="3.40.140.10">
    <property type="entry name" value="Cytidine Deaminase, domain 2"/>
    <property type="match status" value="1"/>
</dbReference>
<proteinExistence type="inferred from homology"/>
<dbReference type="InterPro" id="IPR016192">
    <property type="entry name" value="APOBEC/CMP_deaminase_Zn-bd"/>
</dbReference>
<evidence type="ECO:0000256" key="2">
    <source>
        <dbReference type="ARBA" id="ARBA00022723"/>
    </source>
</evidence>
<name>A0A403FK71_SALEN</name>
<dbReference type="NCBIfam" id="NF041025">
    <property type="entry name" value="antiphage_deaminase"/>
    <property type="match status" value="1"/>
</dbReference>
<dbReference type="InterPro" id="IPR016193">
    <property type="entry name" value="Cytidine_deaminase-like"/>
</dbReference>
<comment type="similarity">
    <text evidence="1">Belongs to the cytidine and deoxycytidylate deaminase family.</text>
</comment>
<dbReference type="PROSITE" id="PS51747">
    <property type="entry name" value="CYT_DCMP_DEAMINASES_2"/>
    <property type="match status" value="1"/>
</dbReference>
<dbReference type="PROSITE" id="PS51257">
    <property type="entry name" value="PROKAR_LIPOPROTEIN"/>
    <property type="match status" value="1"/>
</dbReference>
<dbReference type="GO" id="GO:0004132">
    <property type="term" value="F:dCMP deaminase activity"/>
    <property type="evidence" value="ECO:0007669"/>
    <property type="project" value="TreeGrafter"/>
</dbReference>
<dbReference type="InterPro" id="IPR002125">
    <property type="entry name" value="CMP_dCMP_dom"/>
</dbReference>
<evidence type="ECO:0000256" key="3">
    <source>
        <dbReference type="ARBA" id="ARBA00022801"/>
    </source>
</evidence>
<dbReference type="PANTHER" id="PTHR11086:SF18">
    <property type="entry name" value="DEOXYCYTIDYLATE DEAMINASE"/>
    <property type="match status" value="1"/>
</dbReference>
<dbReference type="GO" id="GO:0005737">
    <property type="term" value="C:cytoplasm"/>
    <property type="evidence" value="ECO:0007669"/>
    <property type="project" value="TreeGrafter"/>
</dbReference>
<keyword evidence="4" id="KW-0862">Zinc</keyword>
<dbReference type="InterPro" id="IPR027417">
    <property type="entry name" value="P-loop_NTPase"/>
</dbReference>
<dbReference type="PROSITE" id="PS00903">
    <property type="entry name" value="CYT_DCMP_DEAMINASES_1"/>
    <property type="match status" value="1"/>
</dbReference>
<reference evidence="6" key="1">
    <citation type="submission" date="2018-07" db="EMBL/GenBank/DDBJ databases">
        <authorList>
            <consortium name="GenomeTrakr network: Whole genome sequencing for foodborne pathogen traceback"/>
        </authorList>
    </citation>
    <scope>NUCLEOTIDE SEQUENCE [LARGE SCALE GENOMIC DNA]</scope>
    <source>
        <strain evidence="6">NC_WHO_S053</strain>
    </source>
</reference>
<sequence length="512" mass="57955">MKTIENRQSNDIFLGLCGFVGCGIKTVVDVTKEVAESWGYNVIHIRISDLMKNELYFEKSVIDANLDNSIDRHLAMQHLGNELRRHYKRKELLSEAAIAAISAEKNKSTSTSDEATVYIIDQLKRPEEIELFRVIYQHNFYLMGILRDQEHRVRNLKEDGASKTDIPNIINVDDKSDDEYGQRTSQAILTSDFFIKNNQSQKKSLEHNIDRFFGLIHGQNGLTPTINEKGMYAAFSASLQSACLSRQVGAALFDDEGNLLAVGKNDVPKAGGGLYVSDDGEKDHRCVHKSGKCFNVSSKLKIKEKIENILIKEIKDALPTSAEPSMELIFRRLESKIPDITDKIYGGSKISSIMEYSRSIHAEMDVITTMARKSTEGTKGKILYTTTYPCHNCARHIVASGIKKVVYIEPFEKSLALDLHDDSITKAEDFSKVIFTDFEGISPRRYSKFFMPTDERKDESTGIAFKFNTKYKNHIDVQYLDSHRKYEDMVAQKFLSEVAKQENSSQDGETTA</sequence>
<evidence type="ECO:0000259" key="5">
    <source>
        <dbReference type="PROSITE" id="PS51747"/>
    </source>
</evidence>
<dbReference type="Pfam" id="PF00383">
    <property type="entry name" value="dCMP_cyt_deam_1"/>
    <property type="match status" value="1"/>
</dbReference>
<accession>A0A403FK71</accession>
<dbReference type="AlphaFoldDB" id="A0A403FK71"/>
<feature type="domain" description="CMP/dCMP-type deaminase" evidence="5">
    <location>
        <begin position="225"/>
        <end position="418"/>
    </location>
</feature>
<comment type="caution">
    <text evidence="6">The sequence shown here is derived from an EMBL/GenBank/DDBJ whole genome shotgun (WGS) entry which is preliminary data.</text>
</comment>
<dbReference type="GO" id="GO:0008270">
    <property type="term" value="F:zinc ion binding"/>
    <property type="evidence" value="ECO:0007669"/>
    <property type="project" value="InterPro"/>
</dbReference>
<dbReference type="EMBL" id="RTTD01000046">
    <property type="protein sequence ID" value="MJY20397.1"/>
    <property type="molecule type" value="Genomic_DNA"/>
</dbReference>
<evidence type="ECO:0000313" key="6">
    <source>
        <dbReference type="EMBL" id="MJY20397.1"/>
    </source>
</evidence>
<dbReference type="Proteomes" id="UP000839535">
    <property type="component" value="Unassembled WGS sequence"/>
</dbReference>
<dbReference type="Gene3D" id="3.40.50.300">
    <property type="entry name" value="P-loop containing nucleotide triphosphate hydrolases"/>
    <property type="match status" value="1"/>
</dbReference>
<gene>
    <name evidence="6" type="ORF">DTI44_18910</name>
</gene>
<dbReference type="SUPFAM" id="SSF53927">
    <property type="entry name" value="Cytidine deaminase-like"/>
    <property type="match status" value="1"/>
</dbReference>